<dbReference type="InterPro" id="IPR011050">
    <property type="entry name" value="Pectin_lyase_fold/virulence"/>
</dbReference>
<accession>A0A2K9DAL6</accession>
<dbReference type="AlphaFoldDB" id="A0A2K9DAL6"/>
<dbReference type="EMBL" id="CP025299">
    <property type="protein sequence ID" value="AUG30630.1"/>
    <property type="molecule type" value="Genomic_DNA"/>
</dbReference>
<dbReference type="Proteomes" id="UP000233276">
    <property type="component" value="Chromosome"/>
</dbReference>
<reference evidence="3 4" key="1">
    <citation type="submission" date="2017-12" db="EMBL/GenBank/DDBJ databases">
        <title>Isolation and characterization of estrogens degradatiion strain Microbacterium hominis SJTG1.</title>
        <authorList>
            <person name="Xiong W."/>
            <person name="Yin C."/>
            <person name="Zheng D."/>
            <person name="Liang R."/>
        </authorList>
    </citation>
    <scope>NUCLEOTIDE SEQUENCE [LARGE SCALE GENOMIC DNA]</scope>
    <source>
        <strain evidence="3 4">SJTG1</strain>
    </source>
</reference>
<evidence type="ECO:0000256" key="1">
    <source>
        <dbReference type="SAM" id="MobiDB-lite"/>
    </source>
</evidence>
<proteinExistence type="predicted"/>
<sequence length="405" mass="40993">MMSMPHPHQRCDPTHRPGRRSPCPCRGAAAGRPYPLRSPAAHAPPPERRRSPSGPGADPRARDVILVRMRTRAAAAVAALGVLVAALAGCAPDAPGSAAGAAIGACGPQARAVDPSADALQRALDDARPGDVLALAAATYRGPFTITTSGADEPITLCGTSASVLDGGAVDSGYALHLDHVADWVLTGFRVTGGQKGIVLDGVATTTLTGLEVSGTGQEAVHLRAGSSDNVIDGLVIHDTGRSTPEFGEGVYIGTAASNWCTVTACEPDRSDRNRVTGTTVFDVTAEAIDVKEGTSDGVISGNTLSIADAAAVDSVVDLKGTGWLVADNRLTVAAGDGIQIHSISTPVEVRSGASNTVSRNTFDLSASAVAVTVVGAARRAGNTVTCDNVSDGASTPPPMSPSCR</sequence>
<feature type="domain" description="Right handed beta helix" evidence="2">
    <location>
        <begin position="175"/>
        <end position="363"/>
    </location>
</feature>
<dbReference type="InterPro" id="IPR006626">
    <property type="entry name" value="PbH1"/>
</dbReference>
<dbReference type="InterPro" id="IPR012334">
    <property type="entry name" value="Pectin_lyas_fold"/>
</dbReference>
<evidence type="ECO:0000313" key="3">
    <source>
        <dbReference type="EMBL" id="AUG30630.1"/>
    </source>
</evidence>
<evidence type="ECO:0000313" key="4">
    <source>
        <dbReference type="Proteomes" id="UP000233276"/>
    </source>
</evidence>
<dbReference type="SMART" id="SM00710">
    <property type="entry name" value="PbH1"/>
    <property type="match status" value="6"/>
</dbReference>
<organism evidence="3 4">
    <name type="scientific">Microbacterium hominis</name>
    <dbReference type="NCBI Taxonomy" id="162426"/>
    <lineage>
        <taxon>Bacteria</taxon>
        <taxon>Bacillati</taxon>
        <taxon>Actinomycetota</taxon>
        <taxon>Actinomycetes</taxon>
        <taxon>Micrococcales</taxon>
        <taxon>Microbacteriaceae</taxon>
        <taxon>Microbacterium</taxon>
    </lineage>
</organism>
<dbReference type="KEGG" id="mhos:CXR34_14920"/>
<dbReference type="InterPro" id="IPR039448">
    <property type="entry name" value="Beta_helix"/>
</dbReference>
<feature type="region of interest" description="Disordered" evidence="1">
    <location>
        <begin position="1"/>
        <end position="60"/>
    </location>
</feature>
<protein>
    <recommendedName>
        <fullName evidence="2">Right handed beta helix domain-containing protein</fullName>
    </recommendedName>
</protein>
<dbReference type="Gene3D" id="2.160.20.10">
    <property type="entry name" value="Single-stranded right-handed beta-helix, Pectin lyase-like"/>
    <property type="match status" value="1"/>
</dbReference>
<gene>
    <name evidence="3" type="ORF">CXR34_14920</name>
</gene>
<dbReference type="Pfam" id="PF13229">
    <property type="entry name" value="Beta_helix"/>
    <property type="match status" value="1"/>
</dbReference>
<name>A0A2K9DAL6_9MICO</name>
<dbReference type="SUPFAM" id="SSF51126">
    <property type="entry name" value="Pectin lyase-like"/>
    <property type="match status" value="1"/>
</dbReference>
<evidence type="ECO:0000259" key="2">
    <source>
        <dbReference type="Pfam" id="PF13229"/>
    </source>
</evidence>